<dbReference type="OrthoDB" id="5099190at2759"/>
<proteinExistence type="predicted"/>
<feature type="non-terminal residue" evidence="2">
    <location>
        <position position="187"/>
    </location>
</feature>
<feature type="compositionally biased region" description="Pro residues" evidence="1">
    <location>
        <begin position="136"/>
        <end position="151"/>
    </location>
</feature>
<dbReference type="AlphaFoldDB" id="A0A8K0W536"/>
<dbReference type="EMBL" id="JAGPXF010000009">
    <property type="protein sequence ID" value="KAH7231088.1"/>
    <property type="molecule type" value="Genomic_DNA"/>
</dbReference>
<evidence type="ECO:0000256" key="1">
    <source>
        <dbReference type="SAM" id="MobiDB-lite"/>
    </source>
</evidence>
<evidence type="ECO:0000313" key="2">
    <source>
        <dbReference type="EMBL" id="KAH7231088.1"/>
    </source>
</evidence>
<accession>A0A8K0W536</accession>
<organism evidence="2 3">
    <name type="scientific">Fusarium tricinctum</name>
    <dbReference type="NCBI Taxonomy" id="61284"/>
    <lineage>
        <taxon>Eukaryota</taxon>
        <taxon>Fungi</taxon>
        <taxon>Dikarya</taxon>
        <taxon>Ascomycota</taxon>
        <taxon>Pezizomycotina</taxon>
        <taxon>Sordariomycetes</taxon>
        <taxon>Hypocreomycetidae</taxon>
        <taxon>Hypocreales</taxon>
        <taxon>Nectriaceae</taxon>
        <taxon>Fusarium</taxon>
        <taxon>Fusarium tricinctum species complex</taxon>
    </lineage>
</organism>
<dbReference type="Proteomes" id="UP000813427">
    <property type="component" value="Unassembled WGS sequence"/>
</dbReference>
<evidence type="ECO:0000313" key="3">
    <source>
        <dbReference type="Proteomes" id="UP000813427"/>
    </source>
</evidence>
<gene>
    <name evidence="2" type="ORF">BKA59DRAFT_373476</name>
</gene>
<feature type="non-terminal residue" evidence="2">
    <location>
        <position position="1"/>
    </location>
</feature>
<sequence length="187" mass="21074">LQSNYAINLRNDFPRGTYRGNICRVPIPGPEIDPFQDSPHSSPEVLSPPTATKKEFQRALRLVRYVIGGDRRLTRESLQAFDNVREWRERWGWSPLNTDEYGSPPPYSPCESQHSLVPAPSSPILIESSSSQQSESPPPVEIPNPPIPGDPAPTENALYKSVQLFAKAHGFGIAKHNKYSYKRRLIR</sequence>
<reference evidence="2" key="1">
    <citation type="journal article" date="2021" name="Nat. Commun.">
        <title>Genetic determinants of endophytism in the Arabidopsis root mycobiome.</title>
        <authorList>
            <person name="Mesny F."/>
            <person name="Miyauchi S."/>
            <person name="Thiergart T."/>
            <person name="Pickel B."/>
            <person name="Atanasova L."/>
            <person name="Karlsson M."/>
            <person name="Huettel B."/>
            <person name="Barry K.W."/>
            <person name="Haridas S."/>
            <person name="Chen C."/>
            <person name="Bauer D."/>
            <person name="Andreopoulos W."/>
            <person name="Pangilinan J."/>
            <person name="LaButti K."/>
            <person name="Riley R."/>
            <person name="Lipzen A."/>
            <person name="Clum A."/>
            <person name="Drula E."/>
            <person name="Henrissat B."/>
            <person name="Kohler A."/>
            <person name="Grigoriev I.V."/>
            <person name="Martin F.M."/>
            <person name="Hacquard S."/>
        </authorList>
    </citation>
    <scope>NUCLEOTIDE SEQUENCE</scope>
    <source>
        <strain evidence="2">MPI-SDFR-AT-0068</strain>
    </source>
</reference>
<feature type="compositionally biased region" description="Low complexity" evidence="1">
    <location>
        <begin position="122"/>
        <end position="135"/>
    </location>
</feature>
<feature type="region of interest" description="Disordered" evidence="1">
    <location>
        <begin position="102"/>
        <end position="155"/>
    </location>
</feature>
<name>A0A8K0W536_9HYPO</name>
<feature type="region of interest" description="Disordered" evidence="1">
    <location>
        <begin position="31"/>
        <end position="52"/>
    </location>
</feature>
<protein>
    <submittedName>
        <fullName evidence="2">Uncharacterized protein</fullName>
    </submittedName>
</protein>
<comment type="caution">
    <text evidence="2">The sequence shown here is derived from an EMBL/GenBank/DDBJ whole genome shotgun (WGS) entry which is preliminary data.</text>
</comment>
<keyword evidence="3" id="KW-1185">Reference proteome</keyword>